<dbReference type="Proteomes" id="UP000295328">
    <property type="component" value="Unassembled WGS sequence"/>
</dbReference>
<evidence type="ECO:0000313" key="2">
    <source>
        <dbReference type="Proteomes" id="UP000295328"/>
    </source>
</evidence>
<gene>
    <name evidence="1" type="ORF">ERX37_11070</name>
</gene>
<accession>A0A4R6BHG7</accession>
<name>A0A4R6BHG7_9STAP</name>
<protein>
    <submittedName>
        <fullName evidence="1">Sigma-70 family RNA polymerase sigma factor</fullName>
    </submittedName>
</protein>
<dbReference type="SUPFAM" id="SSF88659">
    <property type="entry name" value="Sigma3 and sigma4 domains of RNA polymerase sigma factors"/>
    <property type="match status" value="1"/>
</dbReference>
<dbReference type="AlphaFoldDB" id="A0A4R6BHG7"/>
<evidence type="ECO:0000313" key="1">
    <source>
        <dbReference type="EMBL" id="TDM01010.1"/>
    </source>
</evidence>
<comment type="caution">
    <text evidence="1">The sequence shown here is derived from an EMBL/GenBank/DDBJ whole genome shotgun (WGS) entry which is preliminary data.</text>
</comment>
<dbReference type="EMBL" id="SCWE01000008">
    <property type="protein sequence ID" value="TDM01010.1"/>
    <property type="molecule type" value="Genomic_DNA"/>
</dbReference>
<reference evidence="1 2" key="1">
    <citation type="submission" date="2019-01" db="EMBL/GenBank/DDBJ databases">
        <title>Draft genome sequences of the type strains of six Macrococcus species.</title>
        <authorList>
            <person name="Mazhar S."/>
            <person name="Altermann E."/>
            <person name="Hill C."/>
            <person name="Mcauliffe O."/>
        </authorList>
    </citation>
    <scope>NUCLEOTIDE SEQUENCE [LARGE SCALE GENOMIC DNA]</scope>
    <source>
        <strain evidence="1 2">CCM4809</strain>
    </source>
</reference>
<dbReference type="Gene3D" id="1.20.140.160">
    <property type="match status" value="1"/>
</dbReference>
<proteinExistence type="predicted"/>
<keyword evidence="2" id="KW-1185">Reference proteome</keyword>
<dbReference type="InterPro" id="IPR013324">
    <property type="entry name" value="RNA_pol_sigma_r3/r4-like"/>
</dbReference>
<sequence>MKNLLVNFLNLYQDKNLLDPIVRQRYFHEFMFSIKIKSYMSKLIAHFSYDLERKLRNIDDNEIFIGDDSLLNHHIENISFEEDIYDLLACDNWKTTLDKLSTPSKKILKLKYTKNLSNNDISIILNTSPQNVSNIHLRTLKYLRSHLKGCYL</sequence>
<dbReference type="RefSeq" id="WP_133430733.1">
    <property type="nucleotide sequence ID" value="NZ_BMCC01000008.1"/>
</dbReference>
<organism evidence="1 2">
    <name type="scientific">Macrococcus hajekii</name>
    <dbReference type="NCBI Taxonomy" id="198482"/>
    <lineage>
        <taxon>Bacteria</taxon>
        <taxon>Bacillati</taxon>
        <taxon>Bacillota</taxon>
        <taxon>Bacilli</taxon>
        <taxon>Bacillales</taxon>
        <taxon>Staphylococcaceae</taxon>
        <taxon>Macrococcus</taxon>
    </lineage>
</organism>